<dbReference type="PANTHER" id="PTHR43042:SF3">
    <property type="entry name" value="RIBOSOMAL RNA LARGE SUBUNIT METHYLTRANSFERASE YWBD-RELATED"/>
    <property type="match status" value="1"/>
</dbReference>
<keyword evidence="2" id="KW-0808">Transferase</keyword>
<dbReference type="Pfam" id="PF10672">
    <property type="entry name" value="Methyltrans_SAM"/>
    <property type="match status" value="1"/>
</dbReference>
<evidence type="ECO:0000259" key="4">
    <source>
        <dbReference type="Pfam" id="PF10672"/>
    </source>
</evidence>
<evidence type="ECO:0000256" key="2">
    <source>
        <dbReference type="ARBA" id="ARBA00022679"/>
    </source>
</evidence>
<accession>A0A248LFZ8</accession>
<dbReference type="InterPro" id="IPR029063">
    <property type="entry name" value="SAM-dependent_MTases_sf"/>
</dbReference>
<evidence type="ECO:0000256" key="3">
    <source>
        <dbReference type="ARBA" id="ARBA00022691"/>
    </source>
</evidence>
<dbReference type="OrthoDB" id="9805492at2"/>
<dbReference type="Gene3D" id="3.30.750.80">
    <property type="entry name" value="RNA methyltransferase domain (HRMD) like"/>
    <property type="match status" value="1"/>
</dbReference>
<reference evidence="6" key="1">
    <citation type="submission" date="2017-06" db="EMBL/GenBank/DDBJ databases">
        <title>Whole genome sequence of Laribacter hongkongensis LHGZ1.</title>
        <authorList>
            <person name="Chen D."/>
            <person name="Wu H."/>
            <person name="Chen J."/>
        </authorList>
    </citation>
    <scope>NUCLEOTIDE SEQUENCE [LARGE SCALE GENOMIC DNA]</scope>
    <source>
        <strain evidence="6">LHGZ1</strain>
    </source>
</reference>
<dbReference type="EMBL" id="CP022115">
    <property type="protein sequence ID" value="ASJ23414.1"/>
    <property type="molecule type" value="Genomic_DNA"/>
</dbReference>
<keyword evidence="1" id="KW-0489">Methyltransferase</keyword>
<keyword evidence="3" id="KW-0949">S-adenosyl-L-methionine</keyword>
<proteinExistence type="predicted"/>
<dbReference type="InterPro" id="IPR019614">
    <property type="entry name" value="SAM-dep_methyl-trfase"/>
</dbReference>
<dbReference type="Proteomes" id="UP000197424">
    <property type="component" value="Chromosome"/>
</dbReference>
<dbReference type="GO" id="GO:0032259">
    <property type="term" value="P:methylation"/>
    <property type="evidence" value="ECO:0007669"/>
    <property type="project" value="UniProtKB-KW"/>
</dbReference>
<evidence type="ECO:0000313" key="6">
    <source>
        <dbReference type="Proteomes" id="UP000197424"/>
    </source>
</evidence>
<evidence type="ECO:0000256" key="1">
    <source>
        <dbReference type="ARBA" id="ARBA00022603"/>
    </source>
</evidence>
<dbReference type="RefSeq" id="WP_088860081.1">
    <property type="nucleotide sequence ID" value="NZ_CP022115.1"/>
</dbReference>
<feature type="domain" description="S-adenosylmethionine-dependent methyltransferase" evidence="4">
    <location>
        <begin position="91"/>
        <end position="269"/>
    </location>
</feature>
<protein>
    <submittedName>
        <fullName evidence="5">Oxidoreductase</fullName>
    </submittedName>
</protein>
<dbReference type="AlphaFoldDB" id="A0A248LFZ8"/>
<evidence type="ECO:0000313" key="5">
    <source>
        <dbReference type="EMBL" id="ASJ23414.1"/>
    </source>
</evidence>
<dbReference type="GO" id="GO:0008168">
    <property type="term" value="F:methyltransferase activity"/>
    <property type="evidence" value="ECO:0007669"/>
    <property type="project" value="UniProtKB-KW"/>
</dbReference>
<organism evidence="5 6">
    <name type="scientific">Laribacter hongkongensis</name>
    <dbReference type="NCBI Taxonomy" id="168471"/>
    <lineage>
        <taxon>Bacteria</taxon>
        <taxon>Pseudomonadati</taxon>
        <taxon>Pseudomonadota</taxon>
        <taxon>Betaproteobacteria</taxon>
        <taxon>Neisseriales</taxon>
        <taxon>Aquaspirillaceae</taxon>
        <taxon>Laribacter</taxon>
    </lineage>
</organism>
<dbReference type="Gene3D" id="3.40.50.150">
    <property type="entry name" value="Vaccinia Virus protein VP39"/>
    <property type="match status" value="1"/>
</dbReference>
<name>A0A248LFZ8_9NEIS</name>
<gene>
    <name evidence="5" type="ORF">LHGZ1_0583</name>
</gene>
<dbReference type="PANTHER" id="PTHR43042">
    <property type="entry name" value="SAM-DEPENDENT METHYLTRANSFERASE"/>
    <property type="match status" value="1"/>
</dbReference>
<dbReference type="SUPFAM" id="SSF53335">
    <property type="entry name" value="S-adenosyl-L-methionine-dependent methyltransferases"/>
    <property type="match status" value="1"/>
</dbReference>
<dbReference type="CDD" id="cd02440">
    <property type="entry name" value="AdoMet_MTases"/>
    <property type="match status" value="1"/>
</dbReference>
<sequence length="317" mass="36459">MRDLTPFINRLKKNDRHTAKLARRMATDCWRVYDRDLPEFPVAVDRYGDWLHIAEYDTGWQQDDETREIWAEGVKAACAEALSVPFEQIAFKTRQRQKGLAQYEKTGDAGEFFVVHEAGLRFEVNLTRYLDTGLFLDHRPTRARVRSEAAGKRFLNLFAYTGSFTVHAAAGGASSSMTVDLSNTYLDWAERNLGLNGLDLPCHRRERADVLAWLDDAIDQRQQYDLIVMDPPSFSNSKKMFDTLDVQRDQHYLVDSAMQLLAPGGVLYFSNNLRGFTLATELAERYHVTDITHQSVPEDFRNRKIHQCFRIIAKDNA</sequence>